<dbReference type="SUPFAM" id="SSF75304">
    <property type="entry name" value="Amidase signature (AS) enzymes"/>
    <property type="match status" value="1"/>
</dbReference>
<dbReference type="EMBL" id="QMBP01000021">
    <property type="protein sequence ID" value="RAZ84750.1"/>
    <property type="molecule type" value="Genomic_DNA"/>
</dbReference>
<dbReference type="OrthoDB" id="9777859at2"/>
<reference evidence="2 3" key="1">
    <citation type="submission" date="2018-07" db="EMBL/GenBank/DDBJ databases">
        <title>Diversity of Mesorhizobium strains in Brazil.</title>
        <authorList>
            <person name="Helene L.C.F."/>
            <person name="Dall'Agnol R."/>
            <person name="Delamuta J.R.M."/>
            <person name="Hungria M."/>
        </authorList>
    </citation>
    <scope>NUCLEOTIDE SEQUENCE [LARGE SCALE GENOMIC DNA]</scope>
    <source>
        <strain evidence="2 3">AC99b</strain>
    </source>
</reference>
<comment type="caution">
    <text evidence="2">The sequence shown here is derived from an EMBL/GenBank/DDBJ whole genome shotgun (WGS) entry which is preliminary data.</text>
</comment>
<evidence type="ECO:0000256" key="1">
    <source>
        <dbReference type="SAM" id="MobiDB-lite"/>
    </source>
</evidence>
<dbReference type="AlphaFoldDB" id="A0A330H8S8"/>
<dbReference type="InterPro" id="IPR036928">
    <property type="entry name" value="AS_sf"/>
</dbReference>
<sequence>MVGKRYQGTPHGECGELSFTGFGHDDPGRRVFDVTGQPSVSLPLAHSSDGLPISIHLVGRFGDEGTLVRVERNIKEARPWKHHRPDLQAGKSGLSAGKYQIVHLPVERSISCPRKPQNRAEQKAGSQCRTLIDQSHDCGYPVQPQSGRQPAFGDRVGDHQLSEPPRGAAYSHAHGVDISYSCKLCTICNKQPVFPSRPLPSLRPGILHSHN</sequence>
<accession>A0A330H8S8</accession>
<evidence type="ECO:0000313" key="2">
    <source>
        <dbReference type="EMBL" id="RAZ84750.1"/>
    </source>
</evidence>
<gene>
    <name evidence="2" type="ORF">DPM33_30410</name>
</gene>
<dbReference type="Gene3D" id="3.90.1300.10">
    <property type="entry name" value="Amidase signature (AS) domain"/>
    <property type="match status" value="1"/>
</dbReference>
<organism evidence="2 3">
    <name type="scientific">Mesorhizobium hawassense</name>
    <dbReference type="NCBI Taxonomy" id="1209954"/>
    <lineage>
        <taxon>Bacteria</taxon>
        <taxon>Pseudomonadati</taxon>
        <taxon>Pseudomonadota</taxon>
        <taxon>Alphaproteobacteria</taxon>
        <taxon>Hyphomicrobiales</taxon>
        <taxon>Phyllobacteriaceae</taxon>
        <taxon>Mesorhizobium</taxon>
    </lineage>
</organism>
<proteinExistence type="predicted"/>
<evidence type="ECO:0000313" key="3">
    <source>
        <dbReference type="Proteomes" id="UP000251558"/>
    </source>
</evidence>
<feature type="region of interest" description="Disordered" evidence="1">
    <location>
        <begin position="139"/>
        <end position="162"/>
    </location>
</feature>
<protein>
    <submittedName>
        <fullName evidence="2">Uncharacterized protein</fullName>
    </submittedName>
</protein>
<name>A0A330H8S8_9HYPH</name>
<keyword evidence="3" id="KW-1185">Reference proteome</keyword>
<dbReference type="Proteomes" id="UP000251558">
    <property type="component" value="Unassembled WGS sequence"/>
</dbReference>